<accession>A0A0N7A5G0</accession>
<reference evidence="6 7" key="1">
    <citation type="journal article" date="2016" name="PLoS Pathog.">
        <title>Small RNA-Based Antiviral Defense in the Phytopathogenic Fungus Colletotrichum higginsianum.</title>
        <authorList>
            <person name="Campo S."/>
            <person name="Gilbert K.B."/>
            <person name="Carrington J.C."/>
        </authorList>
    </citation>
    <scope>NUCLEOTIDE SEQUENCE [LARGE SCALE GENOMIC DNA]</scope>
    <source>
        <strain evidence="6">ChNRV1</strain>
    </source>
</reference>
<dbReference type="GeneID" id="26122888"/>
<dbReference type="GO" id="GO:0003968">
    <property type="term" value="F:RNA-directed RNA polymerase activity"/>
    <property type="evidence" value="ECO:0007669"/>
    <property type="project" value="UniProtKB-KW"/>
</dbReference>
<feature type="domain" description="RdRp catalytic" evidence="5">
    <location>
        <begin position="267"/>
        <end position="384"/>
    </location>
</feature>
<evidence type="ECO:0000313" key="7">
    <source>
        <dbReference type="Proteomes" id="UP000242476"/>
    </source>
</evidence>
<evidence type="ECO:0000256" key="1">
    <source>
        <dbReference type="ARBA" id="ARBA00022484"/>
    </source>
</evidence>
<dbReference type="OrthoDB" id="3959at10239"/>
<dbReference type="InterPro" id="IPR007094">
    <property type="entry name" value="RNA-dir_pol_PSvirus"/>
</dbReference>
<dbReference type="EMBL" id="KM923925">
    <property type="protein sequence ID" value="AIW81425.1"/>
    <property type="molecule type" value="Genomic_RNA"/>
</dbReference>
<dbReference type="InterPro" id="IPR043502">
    <property type="entry name" value="DNA/RNA_pol_sf"/>
</dbReference>
<dbReference type="RefSeq" id="YP_009177217.1">
    <property type="nucleotide sequence ID" value="NC_028242.1"/>
</dbReference>
<sequence>MTEASGLGVKDWSFFLEPAFKSKELRGVRCLGFSKGLKYKYVQPQTKNSQFFLSFLDQCTMELAGIPGPSLEITTSEYVPPSESDLFAHIAGFGESGSSGSQLSNRVYAALREELTMIEHWDREITGWLDPRLLVDIKVPSQTSPGIRWKKLGYKTKKEALMPATMEAAKVLLSMIETGTEYEVPPCGVAGRGKRMDMNRKVDTGGKKEGRLIVMPDLVRHLVGTLGSGAYMSKVKEVDKSQGGILLGMGPFSESYQSIANWARGASKFVFLDFKKFDHRVPARVLQEVFKHIASRYEGCPGSKAYWRSEFQQLVNTKIAMPDGTVYQKKRGVASGDPWTSIAGSYANWMMLKHVCNVLGLVAKIWTFGDDSVIALYDVDPTLDLLPLFTKHLASSFGMHVSQEKSYVSDCLVDIAEDPEPKSSGSFLSLYFLQTPMGVRPTRPLQDMYEMMMVPERNQGTLRWEIVRTSMAYLTFYYNDRARYVLEEYWDWLHRKYRVPELKGNFTDLNLLREMDIPWSSFKLEWLVRLPRPGEVELMYKYGHTGFFPPLLWGHWYARYDRDVHGNNVSFAFQEPPT</sequence>
<dbReference type="Pfam" id="PF00680">
    <property type="entry name" value="RdRP_1"/>
    <property type="match status" value="1"/>
</dbReference>
<proteinExistence type="predicted"/>
<dbReference type="Proteomes" id="UP000242476">
    <property type="component" value="Segment"/>
</dbReference>
<dbReference type="GO" id="GO:0003723">
    <property type="term" value="F:RNA binding"/>
    <property type="evidence" value="ECO:0007669"/>
    <property type="project" value="InterPro"/>
</dbReference>
<dbReference type="InterPro" id="IPR001205">
    <property type="entry name" value="RNA-dir_pol_C"/>
</dbReference>
<keyword evidence="1 6" id="KW-0696">RNA-directed RNA polymerase</keyword>
<name>A0A0N7A5G0_9VIRU</name>
<evidence type="ECO:0000259" key="5">
    <source>
        <dbReference type="PROSITE" id="PS50507"/>
    </source>
</evidence>
<dbReference type="SUPFAM" id="SSF56672">
    <property type="entry name" value="DNA/RNA polymerases"/>
    <property type="match status" value="1"/>
</dbReference>
<organism evidence="6 7">
    <name type="scientific">Colletotrichum higginsianum non-segmented dsRNA virus 1</name>
    <dbReference type="NCBI Taxonomy" id="1565088"/>
    <lineage>
        <taxon>Viruses</taxon>
        <taxon>Riboviria</taxon>
        <taxon>Orthornavirae</taxon>
        <taxon>Pisuviricota</taxon>
        <taxon>Duplopiviricetes</taxon>
        <taxon>Durnavirales</taxon>
        <taxon>Amalgaviridae</taxon>
        <taxon>Unirnavirus</taxon>
        <taxon>Unirnavirus cohigginsiani</taxon>
    </lineage>
</organism>
<dbReference type="KEGG" id="vg:26122888"/>
<keyword evidence="2" id="KW-0808">Transferase</keyword>
<dbReference type="GO" id="GO:0039694">
    <property type="term" value="P:viral RNA genome replication"/>
    <property type="evidence" value="ECO:0007669"/>
    <property type="project" value="InterPro"/>
</dbReference>
<keyword evidence="4" id="KW-0693">Viral RNA replication</keyword>
<keyword evidence="7" id="KW-1185">Reference proteome</keyword>
<keyword evidence="3" id="KW-0548">Nucleotidyltransferase</keyword>
<dbReference type="GO" id="GO:0006351">
    <property type="term" value="P:DNA-templated transcription"/>
    <property type="evidence" value="ECO:0007669"/>
    <property type="project" value="InterPro"/>
</dbReference>
<dbReference type="PROSITE" id="PS50507">
    <property type="entry name" value="RDRP_SSRNA_POS"/>
    <property type="match status" value="1"/>
</dbReference>
<evidence type="ECO:0000256" key="3">
    <source>
        <dbReference type="ARBA" id="ARBA00022695"/>
    </source>
</evidence>
<protein>
    <submittedName>
        <fullName evidence="6">RNA-dependent RNA polymerase</fullName>
    </submittedName>
</protein>
<evidence type="ECO:0000256" key="2">
    <source>
        <dbReference type="ARBA" id="ARBA00022679"/>
    </source>
</evidence>
<evidence type="ECO:0000256" key="4">
    <source>
        <dbReference type="ARBA" id="ARBA00022953"/>
    </source>
</evidence>
<evidence type="ECO:0000313" key="6">
    <source>
        <dbReference type="EMBL" id="AIW81425.1"/>
    </source>
</evidence>